<dbReference type="PROSITE" id="PS50943">
    <property type="entry name" value="HTH_CROC1"/>
    <property type="match status" value="1"/>
</dbReference>
<dbReference type="Gene3D" id="1.10.260.40">
    <property type="entry name" value="lambda repressor-like DNA-binding domains"/>
    <property type="match status" value="1"/>
</dbReference>
<dbReference type="SUPFAM" id="SSF47413">
    <property type="entry name" value="lambda repressor-like DNA-binding domains"/>
    <property type="match status" value="1"/>
</dbReference>
<reference evidence="2 3" key="1">
    <citation type="submission" date="2015-09" db="EMBL/GenBank/DDBJ databases">
        <title>Genome announcement of multiple Pseudomonas syringae strains.</title>
        <authorList>
            <person name="Thakur S."/>
            <person name="Wang P.W."/>
            <person name="Gong Y."/>
            <person name="Weir B.S."/>
            <person name="Guttman D.S."/>
        </authorList>
    </citation>
    <scope>NUCLEOTIDE SEQUENCE [LARGE SCALE GENOMIC DNA]</scope>
    <source>
        <strain evidence="2 3">ICMP3963</strain>
    </source>
</reference>
<dbReference type="EMBL" id="LJRR01000008">
    <property type="protein sequence ID" value="KPZ26873.1"/>
    <property type="molecule type" value="Genomic_DNA"/>
</dbReference>
<dbReference type="GO" id="GO:0003677">
    <property type="term" value="F:DNA binding"/>
    <property type="evidence" value="ECO:0007669"/>
    <property type="project" value="UniProtKB-KW"/>
</dbReference>
<dbReference type="SMART" id="SM00530">
    <property type="entry name" value="HTH_XRE"/>
    <property type="match status" value="1"/>
</dbReference>
<evidence type="ECO:0000313" key="2">
    <source>
        <dbReference type="EMBL" id="KPZ26873.1"/>
    </source>
</evidence>
<organism evidence="2 3">
    <name type="scientific">Pseudomonas syringae pv. viburni</name>
    <dbReference type="NCBI Taxonomy" id="251703"/>
    <lineage>
        <taxon>Bacteria</taxon>
        <taxon>Pseudomonadati</taxon>
        <taxon>Pseudomonadota</taxon>
        <taxon>Gammaproteobacteria</taxon>
        <taxon>Pseudomonadales</taxon>
        <taxon>Pseudomonadaceae</taxon>
        <taxon>Pseudomonas</taxon>
    </lineage>
</organism>
<dbReference type="Pfam" id="PF01381">
    <property type="entry name" value="HTH_3"/>
    <property type="match status" value="1"/>
</dbReference>
<dbReference type="PATRIC" id="fig|251703.9.peg.1813"/>
<sequence>MPVLLMKAFFPVQCTDTLMRIALLVKQARLQQGVRQIDLAERLGITLRTFRRIEAGSADGVSLRDFMLVVWGLGVSERLFQGLRDDESFSVEQLEAADRKRVRLPRNRPEDF</sequence>
<evidence type="ECO:0000259" key="1">
    <source>
        <dbReference type="PROSITE" id="PS50943"/>
    </source>
</evidence>
<accession>A0A0N8TI83</accession>
<name>A0A0N8TI83_9PSED</name>
<feature type="domain" description="HTH cro/C1-type" evidence="1">
    <location>
        <begin position="25"/>
        <end position="80"/>
    </location>
</feature>
<gene>
    <name evidence="2" type="ORF">ALO40_01316</name>
</gene>
<dbReference type="AlphaFoldDB" id="A0A0N8TI83"/>
<evidence type="ECO:0000313" key="3">
    <source>
        <dbReference type="Proteomes" id="UP000050317"/>
    </source>
</evidence>
<dbReference type="CDD" id="cd00093">
    <property type="entry name" value="HTH_XRE"/>
    <property type="match status" value="1"/>
</dbReference>
<protein>
    <submittedName>
        <fullName evidence="2">DNA-binding protein</fullName>
    </submittedName>
</protein>
<comment type="caution">
    <text evidence="2">The sequence shown here is derived from an EMBL/GenBank/DDBJ whole genome shotgun (WGS) entry which is preliminary data.</text>
</comment>
<dbReference type="InterPro" id="IPR001387">
    <property type="entry name" value="Cro/C1-type_HTH"/>
</dbReference>
<dbReference type="InterPro" id="IPR010982">
    <property type="entry name" value="Lambda_DNA-bd_dom_sf"/>
</dbReference>
<keyword evidence="2" id="KW-0238">DNA-binding</keyword>
<proteinExistence type="predicted"/>
<dbReference type="Proteomes" id="UP000050317">
    <property type="component" value="Unassembled WGS sequence"/>
</dbReference>